<dbReference type="OrthoDB" id="125900at2759"/>
<reference evidence="5 7" key="1">
    <citation type="submission" date="2018-09" db="EMBL/GenBank/DDBJ databases">
        <title>Genomic investigation of the strawberry pathogen Phytophthora fragariae indicates pathogenicity is determined by transcriptional variation in three key races.</title>
        <authorList>
            <person name="Adams T.M."/>
            <person name="Armitage A.D."/>
            <person name="Sobczyk M.K."/>
            <person name="Bates H.J."/>
            <person name="Dunwell J.M."/>
            <person name="Nellist C.F."/>
            <person name="Harrison R.J."/>
        </authorList>
    </citation>
    <scope>NUCLEOTIDE SEQUENCE [LARGE SCALE GENOMIC DNA]</scope>
    <source>
        <strain evidence="3 5">SCRP249</strain>
        <strain evidence="2 7">SCRP324</strain>
        <strain evidence="4 6">SCRP333</strain>
    </source>
</reference>
<dbReference type="Proteomes" id="UP000435112">
    <property type="component" value="Unassembled WGS sequence"/>
</dbReference>
<dbReference type="EMBL" id="QXFU01000118">
    <property type="protein sequence ID" value="KAE9043590.1"/>
    <property type="molecule type" value="Genomic_DNA"/>
</dbReference>
<evidence type="ECO:0000313" key="2">
    <source>
        <dbReference type="EMBL" id="KAE9043590.1"/>
    </source>
</evidence>
<evidence type="ECO:0000313" key="3">
    <source>
        <dbReference type="EMBL" id="KAE9045624.1"/>
    </source>
</evidence>
<gene>
    <name evidence="3" type="ORF">PR001_g4892</name>
    <name evidence="2" type="ORF">PR002_g3264</name>
    <name evidence="4" type="ORF">PR003_g3478</name>
</gene>
<feature type="compositionally biased region" description="Acidic residues" evidence="1">
    <location>
        <begin position="71"/>
        <end position="96"/>
    </location>
</feature>
<comment type="caution">
    <text evidence="2">The sequence shown here is derived from an EMBL/GenBank/DDBJ whole genome shotgun (WGS) entry which is preliminary data.</text>
</comment>
<evidence type="ECO:0000256" key="1">
    <source>
        <dbReference type="SAM" id="MobiDB-lite"/>
    </source>
</evidence>
<dbReference type="AlphaFoldDB" id="A0A6A3NJ87"/>
<evidence type="ECO:0000313" key="5">
    <source>
        <dbReference type="Proteomes" id="UP000429607"/>
    </source>
</evidence>
<dbReference type="Proteomes" id="UP000429607">
    <property type="component" value="Unassembled WGS sequence"/>
</dbReference>
<protein>
    <submittedName>
        <fullName evidence="2">Uncharacterized protein</fullName>
    </submittedName>
</protein>
<keyword evidence="6" id="KW-1185">Reference proteome</keyword>
<dbReference type="EMBL" id="QXFT01000122">
    <property type="protein sequence ID" value="KAE9354191.1"/>
    <property type="molecule type" value="Genomic_DNA"/>
</dbReference>
<feature type="region of interest" description="Disordered" evidence="1">
    <location>
        <begin position="64"/>
        <end position="96"/>
    </location>
</feature>
<dbReference type="Proteomes" id="UP000434957">
    <property type="component" value="Unassembled WGS sequence"/>
</dbReference>
<dbReference type="EMBL" id="QXFV01000209">
    <property type="protein sequence ID" value="KAE9045624.1"/>
    <property type="molecule type" value="Genomic_DNA"/>
</dbReference>
<name>A0A6A3NJ87_9STRA</name>
<evidence type="ECO:0000313" key="4">
    <source>
        <dbReference type="EMBL" id="KAE9354191.1"/>
    </source>
</evidence>
<organism evidence="2 7">
    <name type="scientific">Phytophthora rubi</name>
    <dbReference type="NCBI Taxonomy" id="129364"/>
    <lineage>
        <taxon>Eukaryota</taxon>
        <taxon>Sar</taxon>
        <taxon>Stramenopiles</taxon>
        <taxon>Oomycota</taxon>
        <taxon>Peronosporomycetes</taxon>
        <taxon>Peronosporales</taxon>
        <taxon>Peronosporaceae</taxon>
        <taxon>Phytophthora</taxon>
    </lineage>
</organism>
<evidence type="ECO:0000313" key="6">
    <source>
        <dbReference type="Proteomes" id="UP000434957"/>
    </source>
</evidence>
<accession>A0A6A3NJ87</accession>
<proteinExistence type="predicted"/>
<sequence length="199" mass="22209">MALLARTFRTVVGLPWSTFELLDRALRRSAEPTLEDPTSEIWAQDLFAPCSTKCWLTCSNDDVTDSSGSEMCDDEDEDEEDEWTSSESEDELDGFSFADDGDVDFWGDRWLWTQSQEGDDLAVCSYVNSDASDVDTSSYVVERLVDYAMPSMDPDNDAAIDSWIEKYGSSRSQVRFVTLSISETSIIDSSSTGLFVAVL</sequence>
<evidence type="ECO:0000313" key="7">
    <source>
        <dbReference type="Proteomes" id="UP000435112"/>
    </source>
</evidence>